<reference evidence="3" key="1">
    <citation type="submission" date="2022-10" db="EMBL/GenBank/DDBJ databases">
        <authorList>
            <person name="Chen Y."/>
            <person name="Dougan E. K."/>
            <person name="Chan C."/>
            <person name="Rhodes N."/>
            <person name="Thang M."/>
        </authorList>
    </citation>
    <scope>NUCLEOTIDE SEQUENCE</scope>
</reference>
<dbReference type="InterPro" id="IPR019734">
    <property type="entry name" value="TPR_rpt"/>
</dbReference>
<organism evidence="3">
    <name type="scientific">Cladocopium goreaui</name>
    <dbReference type="NCBI Taxonomy" id="2562237"/>
    <lineage>
        <taxon>Eukaryota</taxon>
        <taxon>Sar</taxon>
        <taxon>Alveolata</taxon>
        <taxon>Dinophyceae</taxon>
        <taxon>Suessiales</taxon>
        <taxon>Symbiodiniaceae</taxon>
        <taxon>Cladocopium</taxon>
    </lineage>
</organism>
<gene>
    <name evidence="3" type="ORF">C1SCF055_LOCUS37258</name>
</gene>
<evidence type="ECO:0000256" key="1">
    <source>
        <dbReference type="SAM" id="Coils"/>
    </source>
</evidence>
<name>A0A9P1GGF3_9DINO</name>
<evidence type="ECO:0000313" key="4">
    <source>
        <dbReference type="EMBL" id="CAL4799475.1"/>
    </source>
</evidence>
<dbReference type="EMBL" id="CAMXCT030005368">
    <property type="protein sequence ID" value="CAL4799475.1"/>
    <property type="molecule type" value="Genomic_DNA"/>
</dbReference>
<dbReference type="PANTHER" id="PTHR10098">
    <property type="entry name" value="RAPSYN-RELATED"/>
    <property type="match status" value="1"/>
</dbReference>
<feature type="compositionally biased region" description="Low complexity" evidence="2">
    <location>
        <begin position="1232"/>
        <end position="1246"/>
    </location>
</feature>
<dbReference type="Proteomes" id="UP001152797">
    <property type="component" value="Unassembled WGS sequence"/>
</dbReference>
<sequence>MWAEELTRPYGTGTADRRPSLEASRLLLQSEGSLKLENFSEAVRLAEQSLSAFRQFGDTRGQADAARLLSVAMIHQDRRKEADRLLKDELAIFQTSANSGSKSAEARLLLALADVNSDRRGQKKREEALRFVGQARSLSVDEADAGLQASSLAVTAKIFIKYKGDQKACNKEALRLGTQALQLYEQINDSRGRAISSHHCAIAQGNLGEIAASLQYINDSASFWRKAEDLIMEANAQLMMGGLLLKGGAARQAVSAAESALASYRNCHVTGSRELRAVQLAVRAHIGNGEPWRAIWTAEDAVARYRERRDRPNEAQALLSLASGYTFSPSGREEQEVPVNMQTKMTPPKEAVDTLQRALQIARELNDSVLEAQVMSHLSNMHVKRTEMEEAIFAAHDALSHREVKDVEGKGVAFQSLTSAHLHNKDFADAERAARAQRDFSRREGHWSGDAQGQLSMAEVLCAERKFDEAVDCAKEAQNLFAEHKDRKGEARALLQVAKARLGAAEYEKALHVAERAQELFLRVNDLLGKCEALRVMAECRSKLLVKQQEQSTLKLRGRKANAKAPLPWEDLSRAATVSKQAKDAAKEVGDVQAEAAALCVIAQIHVFNGRPQQEILETLDDAMALAVEAGDSKTEATALLLKAETHLQAEELQDALKAARQAELLLKSVEEDGAKAKVEEILNKLRGHEFRVDEAPARQTPAAYGYDPRLALPLVAGPDPELVKKTIQEVTKKMVGKEDDLEQDLPLMDLGGFEHFERVETFGVNSQELRRHLAVSTSRCPAEVTKGKGRPPELKVAGTDRIGSDSDLLEKMTAMENRALMWQADLDQELQRLNTEISQVLQDTAPSPAAEQLALWRKELRQTRQFLVETLKLLTEKDAETLLDTKQPKEDVTRAKLARREMELQQREEALQAKEKKLQMVKDQERQPAFSSALLAKEREFLDFKDKQLLEREQALQREKQLQQDREHSFHAREKLLLDRELTLQEEKKLHQERGRQQQEREESLQAQRKLQQEREESLDAKDRQLRSAPAPVVPAPEAAKAPRRAPKRKAEPPAKGPPLPQNRSSRSRERVEEDKRPKTKRRKVPYVTFEELRWDWLKSHSPEVLAVPAETVEELDLLQALKAPQRSVPSELPWDTDLMVELDEVAPPQPISADAELMVELEEAPPEFREAPAPVKPKPQAEIEESYLVDGLTEEDLFDVEEEAAAEYMPPSPKMNAKKPPPEVRSPVLAESEAPGAAAAAGAAKNKKKDWYQRHYPGQVAPREQRETSQRWQRPRQNGFKPPGRAGAAVPRPQELDWAYEPLKGQSKTNDGLFPQLSDSLPSIDDVLPSL</sequence>
<feature type="compositionally biased region" description="Basic and acidic residues" evidence="2">
    <location>
        <begin position="1012"/>
        <end position="1027"/>
    </location>
</feature>
<dbReference type="SMART" id="SM00028">
    <property type="entry name" value="TPR"/>
    <property type="match status" value="5"/>
</dbReference>
<feature type="compositionally biased region" description="Basic and acidic residues" evidence="2">
    <location>
        <begin position="1068"/>
        <end position="1078"/>
    </location>
</feature>
<dbReference type="PANTHER" id="PTHR10098:SF106">
    <property type="entry name" value="TETRATRICOPEPTIDE REPEAT PROTEIN 28-LIKE PROTEIN"/>
    <property type="match status" value="1"/>
</dbReference>
<evidence type="ECO:0000313" key="3">
    <source>
        <dbReference type="EMBL" id="CAI4012163.1"/>
    </source>
</evidence>
<keyword evidence="1" id="KW-0175">Coiled coil</keyword>
<comment type="caution">
    <text evidence="3">The sequence shown here is derived from an EMBL/GenBank/DDBJ whole genome shotgun (WGS) entry which is preliminary data.</text>
</comment>
<dbReference type="EMBL" id="CAMXCT010005368">
    <property type="protein sequence ID" value="CAI4012163.1"/>
    <property type="molecule type" value="Genomic_DNA"/>
</dbReference>
<accession>A0A9P1GGF3</accession>
<feature type="region of interest" description="Disordered" evidence="2">
    <location>
        <begin position="1201"/>
        <end position="1333"/>
    </location>
</feature>
<dbReference type="InterPro" id="IPR011990">
    <property type="entry name" value="TPR-like_helical_dom_sf"/>
</dbReference>
<feature type="compositionally biased region" description="Low complexity" evidence="2">
    <location>
        <begin position="1284"/>
        <end position="1295"/>
    </location>
</feature>
<dbReference type="EMBL" id="CAMXCT020005368">
    <property type="protein sequence ID" value="CAL1165538.1"/>
    <property type="molecule type" value="Genomic_DNA"/>
</dbReference>
<feature type="compositionally biased region" description="Basic and acidic residues" evidence="2">
    <location>
        <begin position="990"/>
        <end position="1005"/>
    </location>
</feature>
<keyword evidence="5" id="KW-1185">Reference proteome</keyword>
<dbReference type="SUPFAM" id="SSF48452">
    <property type="entry name" value="TPR-like"/>
    <property type="match status" value="2"/>
</dbReference>
<evidence type="ECO:0000313" key="5">
    <source>
        <dbReference type="Proteomes" id="UP001152797"/>
    </source>
</evidence>
<dbReference type="OrthoDB" id="425926at2759"/>
<evidence type="ECO:0000256" key="2">
    <source>
        <dbReference type="SAM" id="MobiDB-lite"/>
    </source>
</evidence>
<reference evidence="4 5" key="2">
    <citation type="submission" date="2024-05" db="EMBL/GenBank/DDBJ databases">
        <authorList>
            <person name="Chen Y."/>
            <person name="Shah S."/>
            <person name="Dougan E. K."/>
            <person name="Thang M."/>
            <person name="Chan C."/>
        </authorList>
    </citation>
    <scope>NUCLEOTIDE SEQUENCE [LARGE SCALE GENOMIC DNA]</scope>
</reference>
<feature type="region of interest" description="Disordered" evidence="2">
    <location>
        <begin position="990"/>
        <end position="1086"/>
    </location>
</feature>
<proteinExistence type="predicted"/>
<protein>
    <submittedName>
        <fullName evidence="4">Polyketide synthase PksJ</fullName>
    </submittedName>
</protein>
<feature type="coiled-coil region" evidence="1">
    <location>
        <begin position="643"/>
        <end position="673"/>
    </location>
</feature>
<dbReference type="Gene3D" id="1.25.40.10">
    <property type="entry name" value="Tetratricopeptide repeat domain"/>
    <property type="match status" value="4"/>
</dbReference>
<feature type="coiled-coil region" evidence="1">
    <location>
        <begin position="824"/>
        <end position="966"/>
    </location>
</feature>